<dbReference type="Gene3D" id="3.30.40.10">
    <property type="entry name" value="Zinc/RING finger domain, C3HC4 (zinc finger)"/>
    <property type="match status" value="1"/>
</dbReference>
<dbReference type="PANTHER" id="PTHR13492">
    <property type="entry name" value="RING FINGER PROTEIN 37"/>
    <property type="match status" value="1"/>
</dbReference>
<feature type="region of interest" description="Disordered" evidence="1">
    <location>
        <begin position="220"/>
        <end position="245"/>
    </location>
</feature>
<dbReference type="CDD" id="cd16660">
    <property type="entry name" value="RING-Ubox_RNF37"/>
    <property type="match status" value="1"/>
</dbReference>
<dbReference type="InterPro" id="IPR039847">
    <property type="entry name" value="Ubox5"/>
</dbReference>
<dbReference type="GO" id="GO:0031625">
    <property type="term" value="F:ubiquitin protein ligase binding"/>
    <property type="evidence" value="ECO:0000318"/>
    <property type="project" value="GO_Central"/>
</dbReference>
<name>A0A1L8HKJ7_XENLA</name>
<dbReference type="InterPro" id="IPR017907">
    <property type="entry name" value="Znf_RING_CS"/>
</dbReference>
<dbReference type="Pfam" id="PF04564">
    <property type="entry name" value="U-box"/>
    <property type="match status" value="1"/>
</dbReference>
<dbReference type="InterPro" id="IPR003613">
    <property type="entry name" value="Ubox_domain"/>
</dbReference>
<feature type="compositionally biased region" description="Polar residues" evidence="1">
    <location>
        <begin position="233"/>
        <end position="245"/>
    </location>
</feature>
<organism evidence="2 3">
    <name type="scientific">Xenopus laevis</name>
    <name type="common">African clawed frog</name>
    <dbReference type="NCBI Taxonomy" id="8355"/>
    <lineage>
        <taxon>Eukaryota</taxon>
        <taxon>Metazoa</taxon>
        <taxon>Chordata</taxon>
        <taxon>Craniata</taxon>
        <taxon>Vertebrata</taxon>
        <taxon>Euteleostomi</taxon>
        <taxon>Amphibia</taxon>
        <taxon>Batrachia</taxon>
        <taxon>Anura</taxon>
        <taxon>Pipoidea</taxon>
        <taxon>Pipidae</taxon>
        <taxon>Xenopodinae</taxon>
        <taxon>Xenopus</taxon>
        <taxon>Xenopus</taxon>
    </lineage>
</organism>
<dbReference type="PROSITE" id="PS51698">
    <property type="entry name" value="U_BOX"/>
    <property type="match status" value="1"/>
</dbReference>
<dbReference type="Pfam" id="PF19318">
    <property type="entry name" value="DUF5918"/>
    <property type="match status" value="1"/>
</dbReference>
<dbReference type="CDD" id="cd16537">
    <property type="entry name" value="RING-HC_RNF37"/>
    <property type="match status" value="1"/>
</dbReference>
<evidence type="ECO:0000313" key="2">
    <source>
        <dbReference type="Proteomes" id="UP000186698"/>
    </source>
</evidence>
<dbReference type="InterPro" id="IPR039925">
    <property type="entry name" value="RNF37_RING-Ubox"/>
</dbReference>
<evidence type="ECO:0000313" key="3">
    <source>
        <dbReference type="RefSeq" id="XP_041432180.1"/>
    </source>
</evidence>
<dbReference type="STRING" id="8355.A0A1L8HKJ7"/>
<accession>A0A1L8HKJ7</accession>
<dbReference type="OMA" id="FKKEPMY"/>
<dbReference type="RefSeq" id="XP_041432180.1">
    <property type="nucleotide sequence ID" value="XM_041576246.1"/>
</dbReference>
<dbReference type="InterPro" id="IPR013083">
    <property type="entry name" value="Znf_RING/FYVE/PHD"/>
</dbReference>
<evidence type="ECO:0000256" key="1">
    <source>
        <dbReference type="SAM" id="MobiDB-lite"/>
    </source>
</evidence>
<dbReference type="PaxDb" id="8355-A0A1L8HKJ7"/>
<dbReference type="GeneID" id="495687"/>
<dbReference type="PANTHER" id="PTHR13492:SF2">
    <property type="entry name" value="RING FINGER PROTEIN 37"/>
    <property type="match status" value="1"/>
</dbReference>
<gene>
    <name evidence="3" type="primary">ubox5.S</name>
    <name evidence="3" type="synonym">ubox5</name>
</gene>
<dbReference type="Proteomes" id="UP000186698">
    <property type="component" value="Chromosome 1S"/>
</dbReference>
<dbReference type="SMART" id="SM00504">
    <property type="entry name" value="Ubox"/>
    <property type="match status" value="1"/>
</dbReference>
<dbReference type="SUPFAM" id="SSF57850">
    <property type="entry name" value="RING/U-box"/>
    <property type="match status" value="2"/>
</dbReference>
<keyword evidence="2" id="KW-1185">Reference proteome</keyword>
<dbReference type="InterPro" id="IPR045696">
    <property type="entry name" value="Ubox5_N"/>
</dbReference>
<dbReference type="GO" id="GO:0000209">
    <property type="term" value="P:protein polyubiquitination"/>
    <property type="evidence" value="ECO:0000318"/>
    <property type="project" value="GO_Central"/>
</dbReference>
<dbReference type="PROSITE" id="PS00518">
    <property type="entry name" value="ZF_RING_1"/>
    <property type="match status" value="1"/>
</dbReference>
<dbReference type="GO" id="GO:0034450">
    <property type="term" value="F:ubiquitin-ubiquitin ligase activity"/>
    <property type="evidence" value="ECO:0000318"/>
    <property type="project" value="GO_Central"/>
</dbReference>
<protein>
    <submittedName>
        <fullName evidence="3">U-box domain containing 5 S homeolog isoform X1</fullName>
    </submittedName>
</protein>
<dbReference type="FunFam" id="3.30.40.10:FF:000163">
    <property type="entry name" value="Putative ring finger protein 37"/>
    <property type="match status" value="1"/>
</dbReference>
<dbReference type="GO" id="GO:0005634">
    <property type="term" value="C:nucleus"/>
    <property type="evidence" value="ECO:0000318"/>
    <property type="project" value="GO_Central"/>
</dbReference>
<dbReference type="AlphaFoldDB" id="A0A1L8HKJ7"/>
<dbReference type="CTD" id="495687"/>
<sequence length="540" mass="59434">MVINLCLPQFRPRVVCNKISADGYEVENLISEDPSKRNRGFRCEYFIRPPVHVTITFPCTVEICRINIDTSHGGQHHFSGIDLYTSLSSTRSSWNTPDPNQPVLVGHGPDKELFNLVGKVLLKNQSKATFNNRAFKPRHPFNQFDRVPTYHGSSCQDLWNKGPSSLASVTSLKICITHIAGGAPCCIKRVEVWGQPAKTCPKEIVESLYQIACLSLPHDSGQQQPPSLPMESSHMSSGTSENIQRSPSELASILHNVPEEFLDPITLDIMTFPMLLPSGKVIDQSTLDKCNQSEATWGRLPSDPFTGVPFSQHSQPVAHPSLKVRIDYFLLQHRVPGSNILGRTQIGPFVTPSAVALSSMKRKIEWMEDSANDGDNVDTYFSAVSGFNSSASDFSAKKLKTENDCSPSNMDCSTSNSDTASHEKRLTQSLDYALTTTLGSMPSYTARFMKVHQLGASGENGGGSSTWSTIPESNRCSEGQGCSSCGRIFSAYCKTELVYQLSCGHLMCRPCLAEKQKSLSVLCNNCNRTVATRDVQRVHL</sequence>
<reference evidence="3" key="1">
    <citation type="submission" date="2025-08" db="UniProtKB">
        <authorList>
            <consortium name="RefSeq"/>
        </authorList>
    </citation>
    <scope>IDENTIFICATION</scope>
    <source>
        <strain evidence="3">J_2021</strain>
        <tissue evidence="3">Erythrocytes</tissue>
    </source>
</reference>
<proteinExistence type="predicted"/>